<dbReference type="Pfam" id="PF08031">
    <property type="entry name" value="BBE"/>
    <property type="match status" value="1"/>
</dbReference>
<organism evidence="2 3">
    <name type="scientific">Phytophthora citrophthora</name>
    <dbReference type="NCBI Taxonomy" id="4793"/>
    <lineage>
        <taxon>Eukaryota</taxon>
        <taxon>Sar</taxon>
        <taxon>Stramenopiles</taxon>
        <taxon>Oomycota</taxon>
        <taxon>Peronosporomycetes</taxon>
        <taxon>Peronosporales</taxon>
        <taxon>Peronosporaceae</taxon>
        <taxon>Phytophthora</taxon>
    </lineage>
</organism>
<sequence length="239" mass="27238">MRSNFSAPWSEKHSKYLSDASRENWAKIMKSVSCQTSTRTLYPIEFEDIYSRSQDRRDNCSQLATKAYVWKGTCDDLISLNVSRHLTTAEKDYSKIKGEYSNSVLDDEGVQTVLEWADSLPNTTLAYIQYEAYGGVFATQKNDMTPWTHRDAVWSVQIGAGAKKDESEDSPSYKWIRGIAGALEKYFDGGNYQNYCDLDLGEDFGKRSWGADNFARLRQIKAQYDPLDVFHIAQSIPLP</sequence>
<name>A0AAD9FYD5_9STRA</name>
<dbReference type="Gene3D" id="3.40.462.20">
    <property type="match status" value="1"/>
</dbReference>
<dbReference type="GO" id="GO:0050660">
    <property type="term" value="F:flavin adenine dinucleotide binding"/>
    <property type="evidence" value="ECO:0007669"/>
    <property type="project" value="InterPro"/>
</dbReference>
<evidence type="ECO:0000313" key="3">
    <source>
        <dbReference type="Proteomes" id="UP001259832"/>
    </source>
</evidence>
<dbReference type="AlphaFoldDB" id="A0AAD9FYD5"/>
<proteinExistence type="predicted"/>
<evidence type="ECO:0000259" key="1">
    <source>
        <dbReference type="Pfam" id="PF08031"/>
    </source>
</evidence>
<feature type="domain" description="Berberine/berberine-like" evidence="1">
    <location>
        <begin position="192"/>
        <end position="237"/>
    </location>
</feature>
<reference evidence="2" key="1">
    <citation type="submission" date="2023-08" db="EMBL/GenBank/DDBJ databases">
        <title>Reference Genome Resource for the Citrus Pathogen Phytophthora citrophthora.</title>
        <authorList>
            <person name="Moller H."/>
            <person name="Coetzee B."/>
            <person name="Rose L.J."/>
            <person name="Van Niekerk J.M."/>
        </authorList>
    </citation>
    <scope>NUCLEOTIDE SEQUENCE</scope>
    <source>
        <strain evidence="2">STE-U-9442</strain>
    </source>
</reference>
<dbReference type="InterPro" id="IPR012951">
    <property type="entry name" value="BBE"/>
</dbReference>
<dbReference type="GO" id="GO:0016491">
    <property type="term" value="F:oxidoreductase activity"/>
    <property type="evidence" value="ECO:0007669"/>
    <property type="project" value="InterPro"/>
</dbReference>
<accession>A0AAD9FYD5</accession>
<keyword evidence="3" id="KW-1185">Reference proteome</keyword>
<protein>
    <submittedName>
        <fullName evidence="2">Berberine bridge enzyme-like 13</fullName>
    </submittedName>
</protein>
<dbReference type="EMBL" id="JASMQC010000061">
    <property type="protein sequence ID" value="KAK1928561.1"/>
    <property type="molecule type" value="Genomic_DNA"/>
</dbReference>
<dbReference type="Proteomes" id="UP001259832">
    <property type="component" value="Unassembled WGS sequence"/>
</dbReference>
<evidence type="ECO:0000313" key="2">
    <source>
        <dbReference type="EMBL" id="KAK1928561.1"/>
    </source>
</evidence>
<gene>
    <name evidence="2" type="ORF">P3T76_015925</name>
</gene>
<comment type="caution">
    <text evidence="2">The sequence shown here is derived from an EMBL/GenBank/DDBJ whole genome shotgun (WGS) entry which is preliminary data.</text>
</comment>
<dbReference type="PANTHER" id="PTHR32448">
    <property type="entry name" value="OS08G0158400 PROTEIN"/>
    <property type="match status" value="1"/>
</dbReference>